<reference evidence="6 7" key="1">
    <citation type="journal article" date="2012" name="Science">
        <title>The Paleozoic origin of enzymatic lignin decomposition reconstructed from 31 fungal genomes.</title>
        <authorList>
            <person name="Floudas D."/>
            <person name="Binder M."/>
            <person name="Riley R."/>
            <person name="Barry K."/>
            <person name="Blanchette R.A."/>
            <person name="Henrissat B."/>
            <person name="Martinez A.T."/>
            <person name="Otillar R."/>
            <person name="Spatafora J.W."/>
            <person name="Yadav J.S."/>
            <person name="Aerts A."/>
            <person name="Benoit I."/>
            <person name="Boyd A."/>
            <person name="Carlson A."/>
            <person name="Copeland A."/>
            <person name="Coutinho P.M."/>
            <person name="de Vries R.P."/>
            <person name="Ferreira P."/>
            <person name="Findley K."/>
            <person name="Foster B."/>
            <person name="Gaskell J."/>
            <person name="Glotzer D."/>
            <person name="Gorecki P."/>
            <person name="Heitman J."/>
            <person name="Hesse C."/>
            <person name="Hori C."/>
            <person name="Igarashi K."/>
            <person name="Jurgens J.A."/>
            <person name="Kallen N."/>
            <person name="Kersten P."/>
            <person name="Kohler A."/>
            <person name="Kuees U."/>
            <person name="Kumar T.K.A."/>
            <person name="Kuo A."/>
            <person name="LaButti K."/>
            <person name="Larrondo L.F."/>
            <person name="Lindquist E."/>
            <person name="Ling A."/>
            <person name="Lombard V."/>
            <person name="Lucas S."/>
            <person name="Lundell T."/>
            <person name="Martin R."/>
            <person name="McLaughlin D.J."/>
            <person name="Morgenstern I."/>
            <person name="Morin E."/>
            <person name="Murat C."/>
            <person name="Nagy L.G."/>
            <person name="Nolan M."/>
            <person name="Ohm R.A."/>
            <person name="Patyshakuliyeva A."/>
            <person name="Rokas A."/>
            <person name="Ruiz-Duenas F.J."/>
            <person name="Sabat G."/>
            <person name="Salamov A."/>
            <person name="Samejima M."/>
            <person name="Schmutz J."/>
            <person name="Slot J.C."/>
            <person name="St John F."/>
            <person name="Stenlid J."/>
            <person name="Sun H."/>
            <person name="Sun S."/>
            <person name="Syed K."/>
            <person name="Tsang A."/>
            <person name="Wiebenga A."/>
            <person name="Young D."/>
            <person name="Pisabarro A."/>
            <person name="Eastwood D.C."/>
            <person name="Martin F."/>
            <person name="Cullen D."/>
            <person name="Grigoriev I.V."/>
            <person name="Hibbett D.S."/>
        </authorList>
    </citation>
    <scope>NUCLEOTIDE SEQUENCE</scope>
    <source>
        <strain evidence="7">FP-58527</strain>
    </source>
</reference>
<evidence type="ECO:0000313" key="7">
    <source>
        <dbReference type="Proteomes" id="UP000015241"/>
    </source>
</evidence>
<evidence type="ECO:0000313" key="6">
    <source>
        <dbReference type="EMBL" id="EPT02032.1"/>
    </source>
</evidence>
<sequence>MTQTSDIAVNYTPDQVPAQRYRSVSDLRLEEQGIKYVRVQYVDYGNVVRFRVLPVAYFKRICKNARPGLNVSPLALAFVGVQFAGGFTRTGECLQAIDLNSFRVCTYAPGHAVVMTWFQEKSPAPGVGLAVPLCARTTLQRVVDEAREKAGLTFLVGFESEFFLLKKTSPPEVVNDAGWGAAGGYLTGAPESAVLDEIIDCLELVGIEVHFIHGEAAPGQYELVTGPTSPLDAADALVFSRETIYNIAHKHGLRATFAPKVHFPIGSGNHMHLSLYSSKPVVKPDAREDAVLAPELTPVERSFLQTLVEHLPALSAITLPTPASYKRVEDGIFSGGTYACWGWRNKDAPVRLCGEGNPNQFEVKTIDGTSNPYLVTSGILVAGLEGVLNGAELRTGNCAKPVAQMNDEERKAVGLENPRRYPRTPSDARRLLNEDQYLNDALGAEFVHIFVNVNKLLEQSMASFSEEESLKHLVKTF</sequence>
<dbReference type="SMART" id="SM01230">
    <property type="entry name" value="Gln-synt_C"/>
    <property type="match status" value="1"/>
</dbReference>
<protein>
    <recommendedName>
        <fullName evidence="1">Glutamine synthetase</fullName>
    </recommendedName>
</protein>
<evidence type="ECO:0000256" key="2">
    <source>
        <dbReference type="ARBA" id="ARBA00022598"/>
    </source>
</evidence>
<dbReference type="PROSITE" id="PS51987">
    <property type="entry name" value="GS_CATALYTIC"/>
    <property type="match status" value="1"/>
</dbReference>
<dbReference type="InterPro" id="IPR008146">
    <property type="entry name" value="Gln_synth_cat_dom"/>
</dbReference>
<dbReference type="STRING" id="743788.S8EAJ6"/>
<evidence type="ECO:0000256" key="4">
    <source>
        <dbReference type="RuleBase" id="RU000384"/>
    </source>
</evidence>
<accession>S8EAJ6</accession>
<dbReference type="Gene3D" id="3.10.20.70">
    <property type="entry name" value="Glutamine synthetase, N-terminal domain"/>
    <property type="match status" value="1"/>
</dbReference>
<dbReference type="PANTHER" id="PTHR43785:SF2">
    <property type="entry name" value="TYPE-1 GLUTAMINE SYNTHETASE 1"/>
    <property type="match status" value="1"/>
</dbReference>
<dbReference type="Gene3D" id="3.30.590.10">
    <property type="entry name" value="Glutamine synthetase/guanido kinase, catalytic domain"/>
    <property type="match status" value="1"/>
</dbReference>
<keyword evidence="7" id="KW-1185">Reference proteome</keyword>
<comment type="similarity">
    <text evidence="3 4">Belongs to the glutamine synthetase family.</text>
</comment>
<dbReference type="eggNOG" id="KOG0683">
    <property type="taxonomic scope" value="Eukaryota"/>
</dbReference>
<dbReference type="Pfam" id="PF00120">
    <property type="entry name" value="Gln-synt_C"/>
    <property type="match status" value="1"/>
</dbReference>
<dbReference type="PANTHER" id="PTHR43785">
    <property type="entry name" value="GAMMA-GLUTAMYLPUTRESCINE SYNTHETASE"/>
    <property type="match status" value="1"/>
</dbReference>
<dbReference type="AlphaFoldDB" id="S8EAJ6"/>
<dbReference type="InterPro" id="IPR036651">
    <property type="entry name" value="Gln_synt_N_sf"/>
</dbReference>
<dbReference type="SUPFAM" id="SSF55931">
    <property type="entry name" value="Glutamine synthetase/guanido kinase"/>
    <property type="match status" value="1"/>
</dbReference>
<dbReference type="InterPro" id="IPR014746">
    <property type="entry name" value="Gln_synth/guanido_kin_cat_dom"/>
</dbReference>
<gene>
    <name evidence="6" type="ORF">FOMPIDRAFT_89360</name>
</gene>
<dbReference type="HOGENOM" id="CLU_017290_6_1_1"/>
<dbReference type="GO" id="GO:0006542">
    <property type="term" value="P:glutamine biosynthetic process"/>
    <property type="evidence" value="ECO:0007669"/>
    <property type="project" value="InterPro"/>
</dbReference>
<dbReference type="GO" id="GO:0004356">
    <property type="term" value="F:glutamine synthetase activity"/>
    <property type="evidence" value="ECO:0007669"/>
    <property type="project" value="InterPro"/>
</dbReference>
<evidence type="ECO:0000256" key="3">
    <source>
        <dbReference type="PROSITE-ProRule" id="PRU01331"/>
    </source>
</evidence>
<evidence type="ECO:0000256" key="1">
    <source>
        <dbReference type="ARBA" id="ARBA00021364"/>
    </source>
</evidence>
<dbReference type="OrthoDB" id="3364440at2759"/>
<dbReference type="EMBL" id="KE504138">
    <property type="protein sequence ID" value="EPT02032.1"/>
    <property type="molecule type" value="Genomic_DNA"/>
</dbReference>
<organism evidence="6 7">
    <name type="scientific">Fomitopsis schrenkii</name>
    <name type="common">Brown rot fungus</name>
    <dbReference type="NCBI Taxonomy" id="2126942"/>
    <lineage>
        <taxon>Eukaryota</taxon>
        <taxon>Fungi</taxon>
        <taxon>Dikarya</taxon>
        <taxon>Basidiomycota</taxon>
        <taxon>Agaricomycotina</taxon>
        <taxon>Agaricomycetes</taxon>
        <taxon>Polyporales</taxon>
        <taxon>Fomitopsis</taxon>
    </lineage>
</organism>
<proteinExistence type="inferred from homology"/>
<keyword evidence="2" id="KW-0436">Ligase</keyword>
<feature type="domain" description="GS catalytic" evidence="5">
    <location>
        <begin position="135"/>
        <end position="477"/>
    </location>
</feature>
<evidence type="ECO:0000259" key="5">
    <source>
        <dbReference type="PROSITE" id="PS51987"/>
    </source>
</evidence>
<dbReference type="InParanoid" id="S8EAJ6"/>
<dbReference type="Proteomes" id="UP000015241">
    <property type="component" value="Unassembled WGS sequence"/>
</dbReference>
<name>S8EAJ6_FOMSC</name>